<proteinExistence type="inferred from homology"/>
<dbReference type="Pfam" id="PF12394">
    <property type="entry name" value="DUF3657"/>
    <property type="match status" value="1"/>
</dbReference>
<name>A0ABM4LKI7_EQUPR</name>
<feature type="region of interest" description="Disordered" evidence="2">
    <location>
        <begin position="893"/>
        <end position="924"/>
    </location>
</feature>
<dbReference type="InterPro" id="IPR007751">
    <property type="entry name" value="DUF676_lipase-like"/>
</dbReference>
<dbReference type="GeneID" id="103561157"/>
<dbReference type="Gene3D" id="3.40.50.1820">
    <property type="entry name" value="alpha/beta hydrolase"/>
    <property type="match status" value="1"/>
</dbReference>
<feature type="domain" description="DUF676" evidence="3">
    <location>
        <begin position="1076"/>
        <end position="1270"/>
    </location>
</feature>
<dbReference type="PANTHER" id="PTHR12482">
    <property type="entry name" value="LIPASE ROG1-RELATED-RELATED"/>
    <property type="match status" value="1"/>
</dbReference>
<evidence type="ECO:0000259" key="3">
    <source>
        <dbReference type="Pfam" id="PF05057"/>
    </source>
</evidence>
<organism evidence="4 5">
    <name type="scientific">Equus przewalskii</name>
    <name type="common">Przewalski's horse</name>
    <name type="synonym">Equus caballus przewalskii</name>
    <dbReference type="NCBI Taxonomy" id="9798"/>
    <lineage>
        <taxon>Eukaryota</taxon>
        <taxon>Metazoa</taxon>
        <taxon>Chordata</taxon>
        <taxon>Craniata</taxon>
        <taxon>Vertebrata</taxon>
        <taxon>Euteleostomi</taxon>
        <taxon>Mammalia</taxon>
        <taxon>Eutheria</taxon>
        <taxon>Laurasiatheria</taxon>
        <taxon>Perissodactyla</taxon>
        <taxon>Equidae</taxon>
        <taxon>Equus</taxon>
    </lineage>
</organism>
<dbReference type="InterPro" id="IPR044294">
    <property type="entry name" value="Lipase-like"/>
</dbReference>
<accession>A0ABM4LKI7</accession>
<feature type="region of interest" description="Disordered" evidence="2">
    <location>
        <begin position="664"/>
        <end position="693"/>
    </location>
</feature>
<feature type="region of interest" description="Disordered" evidence="2">
    <location>
        <begin position="761"/>
        <end position="792"/>
    </location>
</feature>
<evidence type="ECO:0000256" key="1">
    <source>
        <dbReference type="ARBA" id="ARBA00007949"/>
    </source>
</evidence>
<evidence type="ECO:0000313" key="6">
    <source>
        <dbReference type="RefSeq" id="XP_070440961.1"/>
    </source>
</evidence>
<evidence type="ECO:0000313" key="4">
    <source>
        <dbReference type="Proteomes" id="UP001652662"/>
    </source>
</evidence>
<sequence length="1346" mass="149953">MTEVQAMVEFSVELNKFYNVDLFQRGFYQIRASMKIPPRVPHRVEARLLHAAGMTLAFPASVHDSLICSKTFQILYKNEEVVLNDVMIFKVKMLLDEKKIEETLEEMNFLLSLDLHFTDGDYSADDLGSLQLISSRTLKLHLSLHRGLHHHANVMFDYFHLSVVSVTVHASLVALHQPLISFPRPVKTTWLNRNTPAQNKDSVIPTLESVVFGINYTKQLSPDGCSFVVADSFLHHAYRFHYTLCATLLLAFKGLHSYFITVTEEIPSCQKLELAKANTQVLYERLLRRKQPRAQKDTCLEEMDVEARLTELCEEVKKIENPDELAELINMNLAQLCSLLMALWGQFLEVITLHEELRLLLAQEHHTLRVRRFSEAFFCFEHPREAAIAYQELHAQSHLQMCTAIKNTSFCSSLPPLPIECSELDGDLNSLPIIFEDRYLDSVIEGKLDTSQDDNEITQVEHNVAARSSSEDFHDQQTPSAGVRTIEVKPCDKDPFSGEKVTVKIGPWTEPRLDEMLVDNLQLPNFESLESNGKSKSIDITLEKEALQEAKCRFVGEPLAKLRSNQPAASAKEYHVVVSADAIKLPDGNATYASSRFSDSGVESEPSSFATHPNPDVVFEVVQGQGPSPTERVFPPLLMRADASVKLSLGSHCTESTSALSEVQSSLTSINSLPSDDELSPEESSRKPVAPECHLSDSKTVLNLGTVDLPKCDNSKKSSIILQQQSVVFSGHLDNEAVAIHPLNSSTKDPLQFIFSDENTSSDVKSRCSSKPNLDTVCKDSRSPDRPGNPAGAASALASNLVCLGTPCVVSGSISTNTEVGEDRTVKRKNSDALNLKQINSEVPTVKNEAPLGTSDPFSASPDMVKEGLVENYFGSQSSTDISDTCAVSYSHSVSPQKETSKREMSTLQQEQGKEDEEEEQDQQMVQNGYYEETEASALGGTVSARYTNRGAPEEDRLVTSEKINSGYLRDAINVPTVCTSGCLSFPSAPRESPCSVKHSSKSKCDAITKQPSSTGYSLTSSVSWYENSPKPQIQAFLQAKEELKQLKLPGFMYSDVPLLASSVPYFSMDEEDGSEEGVHLIVCVHGLDGNSADLRLVKTYIELGLPGGRIDFLMSERNQNDTFADFDSMTDRLLDEIIQYIQIYSLTISKISFIGHSLGNLIIRSVLTRPRFQYYLDRLHTFLSLSGPHLGTLYNSSALVNTGLWFMQKWKKSGSLLQLTCRDHSDPRQTFLYKLSNKAGLHYFKNVVLVGSLQDRYVPYHSARIEMCKTALKDKQAGQIYSEMIHNLLRPVLQSKDCNLVRYNVINALPNTADSLIGRAAHIAVLDSEIFLEKFFLVAALKYFQ</sequence>
<dbReference type="PANTHER" id="PTHR12482:SF40">
    <property type="entry name" value="PROTEIN FAM135A"/>
    <property type="match status" value="1"/>
</dbReference>
<keyword evidence="4" id="KW-1185">Reference proteome</keyword>
<feature type="compositionally biased region" description="Polar residues" evidence="2">
    <location>
        <begin position="761"/>
        <end position="773"/>
    </location>
</feature>
<gene>
    <name evidence="5 6" type="primary">FAM135A</name>
</gene>
<comment type="similarity">
    <text evidence="1">Belongs to the FAM135 family.</text>
</comment>
<dbReference type="Proteomes" id="UP001652662">
    <property type="component" value="Chromosome 19"/>
</dbReference>
<dbReference type="InterPro" id="IPR029058">
    <property type="entry name" value="AB_hydrolase_fold"/>
</dbReference>
<dbReference type="RefSeq" id="XP_070440961.1">
    <property type="nucleotide sequence ID" value="XM_070584860.1"/>
</dbReference>
<dbReference type="InterPro" id="IPR022122">
    <property type="entry name" value="DUF3657"/>
</dbReference>
<evidence type="ECO:0000313" key="5">
    <source>
        <dbReference type="RefSeq" id="XP_070440960.1"/>
    </source>
</evidence>
<protein>
    <submittedName>
        <fullName evidence="5 6">Protein FAM135A isoform X8</fullName>
    </submittedName>
</protein>
<evidence type="ECO:0000256" key="2">
    <source>
        <dbReference type="SAM" id="MobiDB-lite"/>
    </source>
</evidence>
<dbReference type="RefSeq" id="XP_070440960.1">
    <property type="nucleotide sequence ID" value="XM_070584859.1"/>
</dbReference>
<reference evidence="5 6" key="1">
    <citation type="submission" date="2025-05" db="UniProtKB">
        <authorList>
            <consortium name="RefSeq"/>
        </authorList>
    </citation>
    <scope>IDENTIFICATION</scope>
    <source>
        <tissue evidence="5 6">Blood</tissue>
    </source>
</reference>
<dbReference type="Pfam" id="PF05057">
    <property type="entry name" value="DUF676"/>
    <property type="match status" value="1"/>
</dbReference>
<dbReference type="SUPFAM" id="SSF53474">
    <property type="entry name" value="alpha/beta-Hydrolases"/>
    <property type="match status" value="1"/>
</dbReference>